<evidence type="ECO:0000313" key="2">
    <source>
        <dbReference type="Proteomes" id="UP001291999"/>
    </source>
</evidence>
<name>A0ABU5KEB2_9ACTN</name>
<sequence>MRPPTPPPTARDLTGLVHLRRDLLASGMSDTHIDCLVRTKVLRRIRYGAYVTAEVWESCSPEDRHRLLARAVLARAHDATVLTHATSVVERGVPVWGFPLGVVHTTREHPERAGRRQQDWVPHRGVLAPDDVEVVNGVLVSTAARSAFEVTTVAGVEAALVVVNRLLHAGAMSLEDFAAQVEEHRSWPGSLTAHVVLRLADGRLESVGEDRFSYVAYLYGLPRPEPQVVVRDEWGNVVARLDFAWPELEVFLEFDGRAKYERHRLPGESLDEFLMREKKRQELVCLLTGWVCLRVTWADLDRPELLATRIRRVLAGRGLRRG</sequence>
<evidence type="ECO:0008006" key="3">
    <source>
        <dbReference type="Google" id="ProtNLM"/>
    </source>
</evidence>
<dbReference type="RefSeq" id="WP_322425119.1">
    <property type="nucleotide sequence ID" value="NZ_JAXQPW010000006.1"/>
</dbReference>
<proteinExistence type="predicted"/>
<comment type="caution">
    <text evidence="1">The sequence shown here is derived from an EMBL/GenBank/DDBJ whole genome shotgun (WGS) entry which is preliminary data.</text>
</comment>
<reference evidence="1 2" key="1">
    <citation type="submission" date="2023-11" db="EMBL/GenBank/DDBJ databases">
        <title>Novel species in genus Nocardioides.</title>
        <authorList>
            <person name="Zhou H."/>
        </authorList>
    </citation>
    <scope>NUCLEOTIDE SEQUENCE [LARGE SCALE GENOMIC DNA]</scope>
    <source>
        <strain evidence="1 2">S-58</strain>
    </source>
</reference>
<protein>
    <recommendedName>
        <fullName evidence="3">Transcriptional regulator, AbiEi antitoxin, Type IV TA system</fullName>
    </recommendedName>
</protein>
<organism evidence="1 2">
    <name type="scientific">Nocardioides renjunii</name>
    <dbReference type="NCBI Taxonomy" id="3095075"/>
    <lineage>
        <taxon>Bacteria</taxon>
        <taxon>Bacillati</taxon>
        <taxon>Actinomycetota</taxon>
        <taxon>Actinomycetes</taxon>
        <taxon>Propionibacteriales</taxon>
        <taxon>Nocardioidaceae</taxon>
        <taxon>Nocardioides</taxon>
    </lineage>
</organism>
<accession>A0ABU5KEB2</accession>
<gene>
    <name evidence="1" type="ORF">SFC79_16180</name>
</gene>
<dbReference type="Proteomes" id="UP001291999">
    <property type="component" value="Unassembled WGS sequence"/>
</dbReference>
<dbReference type="EMBL" id="JAXQPW010000006">
    <property type="protein sequence ID" value="MDZ5663313.1"/>
    <property type="molecule type" value="Genomic_DNA"/>
</dbReference>
<keyword evidence="2" id="KW-1185">Reference proteome</keyword>
<evidence type="ECO:0000313" key="1">
    <source>
        <dbReference type="EMBL" id="MDZ5663313.1"/>
    </source>
</evidence>